<name>A0A1J1JDX1_PLAAG</name>
<organism evidence="4">
    <name type="scientific">Planktothrix agardhii</name>
    <name type="common">Oscillatoria agardhii</name>
    <dbReference type="NCBI Taxonomy" id="1160"/>
    <lineage>
        <taxon>Bacteria</taxon>
        <taxon>Bacillati</taxon>
        <taxon>Cyanobacteriota</taxon>
        <taxon>Cyanophyceae</taxon>
        <taxon>Oscillatoriophycideae</taxon>
        <taxon>Oscillatoriales</taxon>
        <taxon>Microcoleaceae</taxon>
        <taxon>Planktothrix</taxon>
    </lineage>
</organism>
<accession>A0A1J1JDX1</accession>
<evidence type="ECO:0000256" key="1">
    <source>
        <dbReference type="SAM" id="Coils"/>
    </source>
</evidence>
<feature type="transmembrane region" description="Helical" evidence="3">
    <location>
        <begin position="281"/>
        <end position="302"/>
    </location>
</feature>
<keyword evidence="1" id="KW-0175">Coiled coil</keyword>
<keyword evidence="3" id="KW-0812">Transmembrane</keyword>
<dbReference type="AlphaFoldDB" id="A0A1J1JDX1"/>
<keyword evidence="3" id="KW-1133">Transmembrane helix</keyword>
<reference evidence="4" key="1">
    <citation type="submission" date="2015-09" db="EMBL/GenBank/DDBJ databases">
        <authorList>
            <person name="Jackson K.R."/>
            <person name="Lunt B.L."/>
            <person name="Fisher J.N.B."/>
            <person name="Gardner A.V."/>
            <person name="Bailey M.E."/>
            <person name="Deus L.M."/>
            <person name="Earl A.S."/>
            <person name="Gibby P.D."/>
            <person name="Hartmann K.A."/>
            <person name="Liu J.E."/>
            <person name="Manci A.M."/>
            <person name="Nielsen D.A."/>
            <person name="Solomon M.B."/>
            <person name="Breakwell D.P."/>
            <person name="Burnett S.H."/>
            <person name="Grose J.H."/>
        </authorList>
    </citation>
    <scope>NUCLEOTIDE SEQUENCE</scope>
    <source>
        <strain evidence="4">7805</strain>
    </source>
</reference>
<proteinExistence type="predicted"/>
<feature type="region of interest" description="Disordered" evidence="2">
    <location>
        <begin position="251"/>
        <end position="273"/>
    </location>
</feature>
<keyword evidence="3" id="KW-0472">Membrane</keyword>
<feature type="coiled-coil region" evidence="1">
    <location>
        <begin position="167"/>
        <end position="194"/>
    </location>
</feature>
<dbReference type="EMBL" id="LO018304">
    <property type="protein sequence ID" value="CUM59341.1"/>
    <property type="molecule type" value="Genomic_DNA"/>
</dbReference>
<evidence type="ECO:0000256" key="3">
    <source>
        <dbReference type="SAM" id="Phobius"/>
    </source>
</evidence>
<evidence type="ECO:0000256" key="2">
    <source>
        <dbReference type="SAM" id="MobiDB-lite"/>
    </source>
</evidence>
<evidence type="ECO:0000313" key="4">
    <source>
        <dbReference type="EMBL" id="CUM59341.1"/>
    </source>
</evidence>
<sequence length="422" mass="48058">MKIFVESAGKSPEHDYNWIDEQQKIIEKPNIIKSFLGLLQQDSPSLLIGRKSNEFVLIVTGISSKRRDYQNRIIRISIVWIVEDNDDNEALIRNLASKILLLFTGEIELKQSIDACVNDEEENSFQEENGFTVVFKSLKNLLEKEKEDSSPSKLLEADDKDDKLEIKKELEKKSDETDESIKQLAKLADDLKKQSLPKKDRPLVVVTGIQSKADFREAKVWRGLAKFVDEPGGKSNAGDHFRDDGRRIQGHQQSYNSYDRPSKVGSGDNSKEHKRPIQKRIVISVLAILFCISLALGIWFYIQSNDKNPNDQQQNDNINSSNKPIQTLIMEPKAVQKDLIPQEETEELKEEKIKIMELKSLLIKAGFTEEPDEVSNTKWSHPLLPGKVILSGKDGNDAKPDQERDVINALNTLAKIKEDQQR</sequence>
<dbReference type="RefSeq" id="WP_254034688.1">
    <property type="nucleotide sequence ID" value="NZ_LR882950.1"/>
</dbReference>
<protein>
    <submittedName>
        <fullName evidence="4">Uncharacterized protein</fullName>
    </submittedName>
</protein>
<gene>
    <name evidence="4" type="ORF">PLAM_1374</name>
</gene>